<dbReference type="SUPFAM" id="SSF53850">
    <property type="entry name" value="Periplasmic binding protein-like II"/>
    <property type="match status" value="1"/>
</dbReference>
<reference evidence="3" key="1">
    <citation type="journal article" date="2020" name="mSystems">
        <title>Genome- and Community-Level Interaction Insights into Carbon Utilization and Element Cycling Functions of Hydrothermarchaeota in Hydrothermal Sediment.</title>
        <authorList>
            <person name="Zhou Z."/>
            <person name="Liu Y."/>
            <person name="Xu W."/>
            <person name="Pan J."/>
            <person name="Luo Z.H."/>
            <person name="Li M."/>
        </authorList>
    </citation>
    <scope>NUCLEOTIDE SEQUENCE [LARGE SCALE GENOMIC DNA]</scope>
    <source>
        <strain evidence="3">SpSt-732</strain>
    </source>
</reference>
<name>A0A7C4FC22_9CREN</name>
<keyword evidence="1" id="KW-1133">Transmembrane helix</keyword>
<dbReference type="GO" id="GO:1904680">
    <property type="term" value="F:peptide transmembrane transporter activity"/>
    <property type="evidence" value="ECO:0007669"/>
    <property type="project" value="TreeGrafter"/>
</dbReference>
<accession>A0A7C4FC22</accession>
<gene>
    <name evidence="3" type="ORF">ENV14_07255</name>
</gene>
<dbReference type="InterPro" id="IPR039424">
    <property type="entry name" value="SBP_5"/>
</dbReference>
<sequence>MGMNFANIAKKMKICFAVTLLLLAALTLVPLPARAQQFPREETVIVSQQWGTPGSFNPLIPGTSAWGSGFMMYPYLFVYGPYSDDFVPYLANSFKWIDAYTLEITLKPDAYWWDGKPITAEDVKWSFDVNKLCPLSGSYIWNYLTEVEVVNPTTVRFHLNKSNINYYRITDVLTWMIMPKHRWEALYKEIGCKIGTDFADTEFDKIVGGGPYRAVYWEGDTWVYQRVEDWWGKKYFGLPAPKYVMHISPKSDEQVRLEWIQGNRDHMSHFVDRMWEIIQANPKRGTFDNVNCPPCFFGGSVVFFAFNLEKYPFNDARVRRALYYVLLANNMEYMRKAAEAAFSGYLLTVGYVYPVPLIPGLERTEKYVAKDLVEAFLKDATIDNAKKLLDEAGIIDRNGDGIRELPDGKPFKFTIIVPAGWVPVIGSATAFADIWRTTLGVDAIVQPIDFSVVWQKVSTGDYEATWWLHSTRMSASSPWLNIDVAMDSRLPTNPWSGPISRYNNPVANWLLDEVGRTWDESRRAYIYRLLQEIWLRDLPFLILGQDPHWYQYSEDYWWGWPNKERIEKYGMFYATNWDPAFIFVLMQIKPAKDVKPGDTPPVPDALKPQNRIPAAKFFEELEKVAAAPVAPPATVTTTVTAAAQTVTVTTVSTTTAVSTAVSTTTATTTVEVTNWAITAALAIVLLVVGFAIGWFLKKK</sequence>
<dbReference type="Gene3D" id="3.10.105.10">
    <property type="entry name" value="Dipeptide-binding Protein, Domain 3"/>
    <property type="match status" value="1"/>
</dbReference>
<feature type="domain" description="Solute-binding protein family 5" evidence="2">
    <location>
        <begin position="86"/>
        <end position="476"/>
    </location>
</feature>
<dbReference type="PANTHER" id="PTHR30290:SF82">
    <property type="entry name" value="ABC-TYPE DIPEPTIDE_OLIGOPEPTIDE TRANSPORT SYSTEM, PERIPLASMIC COMPONENT"/>
    <property type="match status" value="1"/>
</dbReference>
<keyword evidence="1" id="KW-0812">Transmembrane</keyword>
<feature type="transmembrane region" description="Helical" evidence="1">
    <location>
        <begin position="675"/>
        <end position="696"/>
    </location>
</feature>
<comment type="caution">
    <text evidence="3">The sequence shown here is derived from an EMBL/GenBank/DDBJ whole genome shotgun (WGS) entry which is preliminary data.</text>
</comment>
<evidence type="ECO:0000259" key="2">
    <source>
        <dbReference type="Pfam" id="PF00496"/>
    </source>
</evidence>
<evidence type="ECO:0000256" key="1">
    <source>
        <dbReference type="SAM" id="Phobius"/>
    </source>
</evidence>
<dbReference type="EMBL" id="DTFF01000063">
    <property type="protein sequence ID" value="HGI88162.1"/>
    <property type="molecule type" value="Genomic_DNA"/>
</dbReference>
<dbReference type="GO" id="GO:0015833">
    <property type="term" value="P:peptide transport"/>
    <property type="evidence" value="ECO:0007669"/>
    <property type="project" value="TreeGrafter"/>
</dbReference>
<protein>
    <submittedName>
        <fullName evidence="3">ABC transporter substrate-binding protein</fullName>
    </submittedName>
</protein>
<evidence type="ECO:0000313" key="3">
    <source>
        <dbReference type="EMBL" id="HGI88162.1"/>
    </source>
</evidence>
<dbReference type="Pfam" id="PF00496">
    <property type="entry name" value="SBP_bac_5"/>
    <property type="match status" value="1"/>
</dbReference>
<proteinExistence type="predicted"/>
<dbReference type="CDD" id="cd08509">
    <property type="entry name" value="PBP2_TmCBP_oligosaccharides_like"/>
    <property type="match status" value="1"/>
</dbReference>
<dbReference type="InterPro" id="IPR000914">
    <property type="entry name" value="SBP_5_dom"/>
</dbReference>
<dbReference type="AlphaFoldDB" id="A0A7C4FC22"/>
<dbReference type="Gene3D" id="3.40.190.10">
    <property type="entry name" value="Periplasmic binding protein-like II"/>
    <property type="match status" value="1"/>
</dbReference>
<dbReference type="PANTHER" id="PTHR30290">
    <property type="entry name" value="PERIPLASMIC BINDING COMPONENT OF ABC TRANSPORTER"/>
    <property type="match status" value="1"/>
</dbReference>
<dbReference type="Gene3D" id="3.90.76.10">
    <property type="entry name" value="Dipeptide-binding Protein, Domain 1"/>
    <property type="match status" value="1"/>
</dbReference>
<keyword evidence="1" id="KW-0472">Membrane</keyword>
<organism evidence="3">
    <name type="scientific">Ignisphaera aggregans</name>
    <dbReference type="NCBI Taxonomy" id="334771"/>
    <lineage>
        <taxon>Archaea</taxon>
        <taxon>Thermoproteota</taxon>
        <taxon>Thermoprotei</taxon>
        <taxon>Desulfurococcales</taxon>
        <taxon>Desulfurococcaceae</taxon>
        <taxon>Ignisphaera</taxon>
    </lineage>
</organism>